<reference evidence="1" key="1">
    <citation type="submission" date="2018-02" db="EMBL/GenBank/DDBJ databases">
        <title>Rhizophora mucronata_Transcriptome.</title>
        <authorList>
            <person name="Meera S.P."/>
            <person name="Sreeshan A."/>
            <person name="Augustine A."/>
        </authorList>
    </citation>
    <scope>NUCLEOTIDE SEQUENCE</scope>
    <source>
        <tissue evidence="1">Leaf</tissue>
    </source>
</reference>
<sequence>MCPMFCGVATPCVKIVCWGCKGLLSGSLLHQSSFPFSYPVRGVICCLSGWFIGEILSFPVRTISYSGWLRA</sequence>
<name>A0A2P2NZP0_RHIMU</name>
<protein>
    <submittedName>
        <fullName evidence="1">Uncharacterized protein</fullName>
    </submittedName>
</protein>
<evidence type="ECO:0000313" key="1">
    <source>
        <dbReference type="EMBL" id="MBX47978.1"/>
    </source>
</evidence>
<dbReference type="EMBL" id="GGEC01067494">
    <property type="protein sequence ID" value="MBX47978.1"/>
    <property type="molecule type" value="Transcribed_RNA"/>
</dbReference>
<dbReference type="AlphaFoldDB" id="A0A2P2NZP0"/>
<proteinExistence type="predicted"/>
<organism evidence="1">
    <name type="scientific">Rhizophora mucronata</name>
    <name type="common">Asiatic mangrove</name>
    <dbReference type="NCBI Taxonomy" id="61149"/>
    <lineage>
        <taxon>Eukaryota</taxon>
        <taxon>Viridiplantae</taxon>
        <taxon>Streptophyta</taxon>
        <taxon>Embryophyta</taxon>
        <taxon>Tracheophyta</taxon>
        <taxon>Spermatophyta</taxon>
        <taxon>Magnoliopsida</taxon>
        <taxon>eudicotyledons</taxon>
        <taxon>Gunneridae</taxon>
        <taxon>Pentapetalae</taxon>
        <taxon>rosids</taxon>
        <taxon>fabids</taxon>
        <taxon>Malpighiales</taxon>
        <taxon>Rhizophoraceae</taxon>
        <taxon>Rhizophora</taxon>
    </lineage>
</organism>
<accession>A0A2P2NZP0</accession>